<evidence type="ECO:0000313" key="2">
    <source>
        <dbReference type="EMBL" id="RXH58948.1"/>
    </source>
</evidence>
<organism evidence="2 3">
    <name type="scientific">Granulicella sibirica</name>
    <dbReference type="NCBI Taxonomy" id="2479048"/>
    <lineage>
        <taxon>Bacteria</taxon>
        <taxon>Pseudomonadati</taxon>
        <taxon>Acidobacteriota</taxon>
        <taxon>Terriglobia</taxon>
        <taxon>Terriglobales</taxon>
        <taxon>Acidobacteriaceae</taxon>
        <taxon>Granulicella</taxon>
    </lineage>
</organism>
<proteinExistence type="predicted"/>
<feature type="domain" description="DDE" evidence="1">
    <location>
        <begin position="2"/>
        <end position="45"/>
    </location>
</feature>
<name>A0A4Q0T9Z8_9BACT</name>
<evidence type="ECO:0000313" key="3">
    <source>
        <dbReference type="Proteomes" id="UP000289437"/>
    </source>
</evidence>
<dbReference type="Proteomes" id="UP000289437">
    <property type="component" value="Unassembled WGS sequence"/>
</dbReference>
<dbReference type="EMBL" id="RDSM01000001">
    <property type="protein sequence ID" value="RXH58948.1"/>
    <property type="molecule type" value="Genomic_DNA"/>
</dbReference>
<dbReference type="AlphaFoldDB" id="A0A4Q0T9Z8"/>
<reference evidence="2 3" key="1">
    <citation type="submission" date="2018-11" db="EMBL/GenBank/DDBJ databases">
        <authorList>
            <person name="Mardanov A.V."/>
            <person name="Ravin N.V."/>
            <person name="Dedysh S.N."/>
        </authorList>
    </citation>
    <scope>NUCLEOTIDE SEQUENCE [LARGE SCALE GENOMIC DNA]</scope>
    <source>
        <strain evidence="2 3">AF10</strain>
    </source>
</reference>
<reference evidence="3" key="2">
    <citation type="submission" date="2019-02" db="EMBL/GenBank/DDBJ databases">
        <title>Granulicella sibirica sp. nov., a psychrotolerant acidobacterium isolated from an organic soil layer in forested tundra, West Siberia.</title>
        <authorList>
            <person name="Oshkin I.Y."/>
            <person name="Kulichevskaya I.S."/>
            <person name="Rijpstra W.I.C."/>
            <person name="Sinninghe Damste J.S."/>
            <person name="Rakitin A.L."/>
            <person name="Ravin N.V."/>
            <person name="Dedysh S.N."/>
        </authorList>
    </citation>
    <scope>NUCLEOTIDE SEQUENCE [LARGE SCALE GENOMIC DNA]</scope>
    <source>
        <strain evidence="3">AF10</strain>
    </source>
</reference>
<keyword evidence="3" id="KW-1185">Reference proteome</keyword>
<dbReference type="Pfam" id="PF13610">
    <property type="entry name" value="DDE_Tnp_IS240"/>
    <property type="match status" value="1"/>
</dbReference>
<accession>A0A4Q0T9Z8</accession>
<gene>
    <name evidence="2" type="ORF">GRAN_2258</name>
</gene>
<comment type="caution">
    <text evidence="2">The sequence shown here is derived from an EMBL/GenBank/DDBJ whole genome shotgun (WGS) entry which is preliminary data.</text>
</comment>
<evidence type="ECO:0000259" key="1">
    <source>
        <dbReference type="Pfam" id="PF13610"/>
    </source>
</evidence>
<sequence>MNNIIEADHAAIKRAIRPTRGFQRMKTAAATIKAFEVMRMIRRAHCLTCKPNVQDEVRFVNKLFEVFTIAAYANSVSANCAQQG</sequence>
<protein>
    <submittedName>
        <fullName evidence="2">Mobile element protein</fullName>
    </submittedName>
</protein>
<dbReference type="InterPro" id="IPR032874">
    <property type="entry name" value="DDE_dom"/>
</dbReference>